<keyword evidence="4" id="KW-0325">Glycoprotein</keyword>
<dbReference type="Ensembl" id="ENSPFOT00000005577.1">
    <property type="protein sequence ID" value="ENSPFOP00000005568.1"/>
    <property type="gene ID" value="ENSPFOG00000005702.1"/>
</dbReference>
<dbReference type="KEGG" id="pfor:103130105"/>
<dbReference type="Proteomes" id="UP000028760">
    <property type="component" value="Unassembled WGS sequence"/>
</dbReference>
<dbReference type="STRING" id="48698.ENSPFOP00000005568"/>
<accession>A0A087XIG5</accession>
<reference evidence="7" key="3">
    <citation type="submission" date="2025-09" db="UniProtKB">
        <authorList>
            <consortium name="Ensembl"/>
        </authorList>
    </citation>
    <scope>IDENTIFICATION</scope>
</reference>
<dbReference type="GeneTree" id="ENSGT01030000234589"/>
<dbReference type="SMART" id="SM00407">
    <property type="entry name" value="IGc1"/>
    <property type="match status" value="1"/>
</dbReference>
<name>A0A087XIG5_POEFO</name>
<dbReference type="PANTHER" id="PTHR12080:SF48">
    <property type="entry name" value="IMMUNOGLOBULIN SUBTYPE DOMAIN-CONTAINING PROTEIN"/>
    <property type="match status" value="1"/>
</dbReference>
<evidence type="ECO:0000259" key="6">
    <source>
        <dbReference type="PROSITE" id="PS50835"/>
    </source>
</evidence>
<evidence type="ECO:0000256" key="5">
    <source>
        <dbReference type="SAM" id="SignalP"/>
    </source>
</evidence>
<dbReference type="EMBL" id="AYCK01022089">
    <property type="status" value="NOT_ANNOTATED_CDS"/>
    <property type="molecule type" value="Genomic_DNA"/>
</dbReference>
<keyword evidence="2 5" id="KW-0732">Signal</keyword>
<dbReference type="InterPro" id="IPR007110">
    <property type="entry name" value="Ig-like_dom"/>
</dbReference>
<evidence type="ECO:0000256" key="3">
    <source>
        <dbReference type="ARBA" id="ARBA00023136"/>
    </source>
</evidence>
<dbReference type="OMA" id="NDDHYTW"/>
<dbReference type="SUPFAM" id="SSF48726">
    <property type="entry name" value="Immunoglobulin"/>
    <property type="match status" value="2"/>
</dbReference>
<dbReference type="RefSeq" id="XP_007541473.1">
    <property type="nucleotide sequence ID" value="XM_007541411.2"/>
</dbReference>
<evidence type="ECO:0000313" key="8">
    <source>
        <dbReference type="Proteomes" id="UP000028760"/>
    </source>
</evidence>
<dbReference type="OrthoDB" id="8921877at2759"/>
<dbReference type="AlphaFoldDB" id="A0A087XIG5"/>
<evidence type="ECO:0000256" key="1">
    <source>
        <dbReference type="ARBA" id="ARBA00004370"/>
    </source>
</evidence>
<reference evidence="7" key="2">
    <citation type="submission" date="2025-08" db="UniProtKB">
        <authorList>
            <consortium name="Ensembl"/>
        </authorList>
    </citation>
    <scope>IDENTIFICATION</scope>
</reference>
<comment type="subcellular location">
    <subcellularLocation>
        <location evidence="1">Membrane</location>
    </subcellularLocation>
</comment>
<dbReference type="SMART" id="SM00409">
    <property type="entry name" value="IG"/>
    <property type="match status" value="1"/>
</dbReference>
<dbReference type="GO" id="GO:0016020">
    <property type="term" value="C:membrane"/>
    <property type="evidence" value="ECO:0007669"/>
    <property type="project" value="UniProtKB-SubCell"/>
</dbReference>
<dbReference type="InterPro" id="IPR036179">
    <property type="entry name" value="Ig-like_dom_sf"/>
</dbReference>
<dbReference type="Pfam" id="PF07686">
    <property type="entry name" value="V-set"/>
    <property type="match status" value="1"/>
</dbReference>
<dbReference type="InterPro" id="IPR013783">
    <property type="entry name" value="Ig-like_fold"/>
</dbReference>
<keyword evidence="3" id="KW-0472">Membrane</keyword>
<protein>
    <submittedName>
        <fullName evidence="7">Uncharacterized LOC103130105</fullName>
    </submittedName>
</protein>
<feature type="domain" description="Ig-like" evidence="6">
    <location>
        <begin position="130"/>
        <end position="224"/>
    </location>
</feature>
<dbReference type="GeneID" id="103130105"/>
<dbReference type="Gene3D" id="2.60.40.10">
    <property type="entry name" value="Immunoglobulins"/>
    <property type="match status" value="2"/>
</dbReference>
<dbReference type="InterPro" id="IPR003599">
    <property type="entry name" value="Ig_sub"/>
</dbReference>
<dbReference type="InterPro" id="IPR015631">
    <property type="entry name" value="CD2/SLAM_rcpt"/>
</dbReference>
<dbReference type="PROSITE" id="PS50835">
    <property type="entry name" value="IG_LIKE"/>
    <property type="match status" value="1"/>
</dbReference>
<proteinExistence type="predicted"/>
<keyword evidence="8" id="KW-1185">Reference proteome</keyword>
<dbReference type="Pfam" id="PF07654">
    <property type="entry name" value="C1-set"/>
    <property type="match status" value="1"/>
</dbReference>
<reference evidence="8" key="1">
    <citation type="submission" date="2013-10" db="EMBL/GenBank/DDBJ databases">
        <authorList>
            <person name="Schartl M."/>
            <person name="Warren W."/>
        </authorList>
    </citation>
    <scope>NUCLEOTIDE SEQUENCE [LARGE SCALE GENOMIC DNA]</scope>
    <source>
        <strain evidence="8">female</strain>
    </source>
</reference>
<dbReference type="InterPro" id="IPR003597">
    <property type="entry name" value="Ig_C1-set"/>
</dbReference>
<organism evidence="7 8">
    <name type="scientific">Poecilia formosa</name>
    <name type="common">Amazon molly</name>
    <name type="synonym">Limia formosa</name>
    <dbReference type="NCBI Taxonomy" id="48698"/>
    <lineage>
        <taxon>Eukaryota</taxon>
        <taxon>Metazoa</taxon>
        <taxon>Chordata</taxon>
        <taxon>Craniata</taxon>
        <taxon>Vertebrata</taxon>
        <taxon>Euteleostomi</taxon>
        <taxon>Actinopterygii</taxon>
        <taxon>Neopterygii</taxon>
        <taxon>Teleostei</taxon>
        <taxon>Neoteleostei</taxon>
        <taxon>Acanthomorphata</taxon>
        <taxon>Ovalentaria</taxon>
        <taxon>Atherinomorphae</taxon>
        <taxon>Cyprinodontiformes</taxon>
        <taxon>Poeciliidae</taxon>
        <taxon>Poeciliinae</taxon>
        <taxon>Poecilia</taxon>
    </lineage>
</organism>
<sequence>MDLFSLKSLVLSLCFIGLSVGQKIVSESPVQVYLGENATLEILVENEPSNIITWNFKGGNQIVNVALLRPEGLIVNDRYKGRASIDSANGHLTLTSVQLNDSGNYTVVILGKNTTEIGTVKLHVVDALHPNLTLRAPSGEELQQGKFTLTCLGYKGFPSDWQLRWYVNSSSKVNWEEERGPVLPLDDVHYSWSSFLTVDEENWKKISSVTCRAVRGALAPVSVTLKINLSSEAQPDSLD</sequence>
<evidence type="ECO:0000313" key="7">
    <source>
        <dbReference type="Ensembl" id="ENSPFOP00000005568.1"/>
    </source>
</evidence>
<evidence type="ECO:0000256" key="4">
    <source>
        <dbReference type="ARBA" id="ARBA00023180"/>
    </source>
</evidence>
<dbReference type="PANTHER" id="PTHR12080">
    <property type="entry name" value="SIGNALING LYMPHOCYTIC ACTIVATION MOLECULE"/>
    <property type="match status" value="1"/>
</dbReference>
<feature type="signal peptide" evidence="5">
    <location>
        <begin position="1"/>
        <end position="21"/>
    </location>
</feature>
<dbReference type="InterPro" id="IPR013106">
    <property type="entry name" value="Ig_V-set"/>
</dbReference>
<feature type="chain" id="PRO_5001832960" evidence="5">
    <location>
        <begin position="22"/>
        <end position="239"/>
    </location>
</feature>
<evidence type="ECO:0000256" key="2">
    <source>
        <dbReference type="ARBA" id="ARBA00022729"/>
    </source>
</evidence>